<evidence type="ECO:0000256" key="7">
    <source>
        <dbReference type="ARBA" id="ARBA00023016"/>
    </source>
</evidence>
<dbReference type="InterPro" id="IPR001623">
    <property type="entry name" value="DnaJ_domain"/>
</dbReference>
<dbReference type="EMBL" id="CAIJDO010000211">
    <property type="protein sequence ID" value="CAD0007909.1"/>
    <property type="molecule type" value="Genomic_DNA"/>
</dbReference>
<feature type="domain" description="CR-type" evidence="12">
    <location>
        <begin position="145"/>
        <end position="233"/>
    </location>
</feature>
<dbReference type="PROSITE" id="PS50076">
    <property type="entry name" value="DNAJ_2"/>
    <property type="match status" value="1"/>
</dbReference>
<evidence type="ECO:0000256" key="10">
    <source>
        <dbReference type="PROSITE-ProRule" id="PRU00546"/>
    </source>
</evidence>
<keyword evidence="4 9" id="KW-0677">Repeat</keyword>
<feature type="domain" description="J" evidence="11">
    <location>
        <begin position="29"/>
        <end position="94"/>
    </location>
</feature>
<dbReference type="FunFam" id="2.60.260.20:FF:000005">
    <property type="entry name" value="Chaperone protein dnaJ 1, mitochondrial"/>
    <property type="match status" value="1"/>
</dbReference>
<dbReference type="Pfam" id="PF01556">
    <property type="entry name" value="DnaJ_C"/>
    <property type="match status" value="1"/>
</dbReference>
<dbReference type="Gene3D" id="1.10.287.110">
    <property type="entry name" value="DnaJ domain"/>
    <property type="match status" value="1"/>
</dbReference>
<gene>
    <name evidence="9" type="primary">dnaJ</name>
    <name evidence="13" type="ORF">FLACHUCJ7_03518</name>
</gene>
<dbReference type="GO" id="GO:0005524">
    <property type="term" value="F:ATP binding"/>
    <property type="evidence" value="ECO:0007669"/>
    <property type="project" value="InterPro"/>
</dbReference>
<keyword evidence="1 9" id="KW-0963">Cytoplasm</keyword>
<dbReference type="InterPro" id="IPR018253">
    <property type="entry name" value="DnaJ_domain_CS"/>
</dbReference>
<evidence type="ECO:0000256" key="9">
    <source>
        <dbReference type="HAMAP-Rule" id="MF_01152"/>
    </source>
</evidence>
<evidence type="ECO:0000256" key="8">
    <source>
        <dbReference type="ARBA" id="ARBA00023186"/>
    </source>
</evidence>
<feature type="binding site" evidence="9">
    <location>
        <position position="181"/>
    </location>
    <ligand>
        <name>Zn(2+)</name>
        <dbReference type="ChEBI" id="CHEBI:29105"/>
        <label>2</label>
    </ligand>
</feature>
<dbReference type="CDD" id="cd06257">
    <property type="entry name" value="DnaJ"/>
    <property type="match status" value="1"/>
</dbReference>
<comment type="domain">
    <text evidence="9">The J domain is necessary and sufficient to stimulate DnaK ATPase activity. Zinc center 1 plays an important role in the autonomous, DnaK-independent chaperone activity of DnaJ. Zinc center 2 is essential for interaction with DnaK and for DnaJ activity.</text>
</comment>
<feature type="zinc finger region" description="CR-type" evidence="10">
    <location>
        <begin position="145"/>
        <end position="233"/>
    </location>
</feature>
<dbReference type="FunFam" id="1.10.287.110:FF:000034">
    <property type="entry name" value="Chaperone protein DnaJ"/>
    <property type="match status" value="1"/>
</dbReference>
<dbReference type="GO" id="GO:0005737">
    <property type="term" value="C:cytoplasm"/>
    <property type="evidence" value="ECO:0007669"/>
    <property type="project" value="UniProtKB-SubCell"/>
</dbReference>
<dbReference type="InterPro" id="IPR008971">
    <property type="entry name" value="HSP40/DnaJ_pept-bd"/>
</dbReference>
<accession>A0A6V6Z8G4</accession>
<dbReference type="GO" id="GO:0006260">
    <property type="term" value="P:DNA replication"/>
    <property type="evidence" value="ECO:0007669"/>
    <property type="project" value="UniProtKB-KW"/>
</dbReference>
<dbReference type="GO" id="GO:0051082">
    <property type="term" value="F:unfolded protein binding"/>
    <property type="evidence" value="ECO:0007669"/>
    <property type="project" value="UniProtKB-UniRule"/>
</dbReference>
<keyword evidence="3 9" id="KW-0479">Metal-binding</keyword>
<evidence type="ECO:0000256" key="6">
    <source>
        <dbReference type="ARBA" id="ARBA00022833"/>
    </source>
</evidence>
<reference evidence="13 14" key="1">
    <citation type="submission" date="2020-06" db="EMBL/GenBank/DDBJ databases">
        <authorList>
            <person name="Criscuolo A."/>
        </authorList>
    </citation>
    <scope>NUCLEOTIDE SEQUENCE [LARGE SCALE GENOMIC DNA]</scope>
    <source>
        <strain evidence="14">CIP 110025</strain>
    </source>
</reference>
<proteinExistence type="inferred from homology"/>
<dbReference type="NCBIfam" id="NF008035">
    <property type="entry name" value="PRK10767.1"/>
    <property type="match status" value="1"/>
</dbReference>
<dbReference type="InterPro" id="IPR036869">
    <property type="entry name" value="J_dom_sf"/>
</dbReference>
<dbReference type="PANTHER" id="PTHR43096">
    <property type="entry name" value="DNAJ HOMOLOG 1, MITOCHONDRIAL-RELATED"/>
    <property type="match status" value="1"/>
</dbReference>
<evidence type="ECO:0000259" key="12">
    <source>
        <dbReference type="PROSITE" id="PS51188"/>
    </source>
</evidence>
<dbReference type="InterPro" id="IPR036410">
    <property type="entry name" value="HSP_DnaJ_Cys-rich_dom_sf"/>
</dbReference>
<comment type="similarity">
    <text evidence="9">Belongs to the DnaJ family.</text>
</comment>
<dbReference type="PANTHER" id="PTHR43096:SF48">
    <property type="entry name" value="CHAPERONE PROTEIN DNAJ"/>
    <property type="match status" value="1"/>
</dbReference>
<comment type="subcellular location">
    <subcellularLocation>
        <location evidence="9">Cytoplasm</location>
    </subcellularLocation>
</comment>
<keyword evidence="14" id="KW-1185">Reference proteome</keyword>
<feature type="binding site" evidence="9">
    <location>
        <position position="210"/>
    </location>
    <ligand>
        <name>Zn(2+)</name>
        <dbReference type="ChEBI" id="CHEBI:29105"/>
        <label>2</label>
    </ligand>
</feature>
<protein>
    <recommendedName>
        <fullName evidence="9">Chaperone protein DnaJ</fullName>
    </recommendedName>
</protein>
<dbReference type="SUPFAM" id="SSF49493">
    <property type="entry name" value="HSP40/DnaJ peptide-binding domain"/>
    <property type="match status" value="2"/>
</dbReference>
<sequence length="394" mass="42999">MQTEVSNASFKIGFWNFKIWNLTLIMKKDFYEILGISKSADAAEIKKAYRKSALKYHPDKNPGDKEAEENFKLAAEAYEVLSDPQKKAKYDQYGHQAFDGSGGFGGGHGGMNMDDIFSQFGDIFGGGFGGFGGGGGGPRRAKGSNLRIKVKLTLEEIANGVEKKVKVKRKVQAKGVTYKTCSTCNGQGQVMRVTNTILGRMQSASTCPACGGSGQILDKKPSEADSQGMVQEDETVSIKIPAGVVDGMQLKVSNKGNDAPGNSIPGDLIVAIEEIEHELLKREGENIHYDLYISFPEAVLGVSKDIEAINGKVRIKLEEGIQSGKILRLKGKGIPSINGYGNGDLLVHVNVWTPKTLNKEQKQFFENALNDEHFIPSPEKSEKSFFEKVKDMFS</sequence>
<dbReference type="GO" id="GO:0009408">
    <property type="term" value="P:response to heat"/>
    <property type="evidence" value="ECO:0007669"/>
    <property type="project" value="InterPro"/>
</dbReference>
<dbReference type="SUPFAM" id="SSF57938">
    <property type="entry name" value="DnaJ/Hsp40 cysteine-rich domain"/>
    <property type="match status" value="1"/>
</dbReference>
<dbReference type="GO" id="GO:0042026">
    <property type="term" value="P:protein refolding"/>
    <property type="evidence" value="ECO:0007669"/>
    <property type="project" value="TreeGrafter"/>
</dbReference>
<evidence type="ECO:0000313" key="13">
    <source>
        <dbReference type="EMBL" id="CAD0007909.1"/>
    </source>
</evidence>
<name>A0A6V6Z8G4_9FLAO</name>
<keyword evidence="8 9" id="KW-0143">Chaperone</keyword>
<dbReference type="SMART" id="SM00271">
    <property type="entry name" value="DnaJ"/>
    <property type="match status" value="1"/>
</dbReference>
<evidence type="ECO:0000313" key="14">
    <source>
        <dbReference type="Proteomes" id="UP000556700"/>
    </source>
</evidence>
<feature type="binding site" evidence="9">
    <location>
        <position position="207"/>
    </location>
    <ligand>
        <name>Zn(2+)</name>
        <dbReference type="ChEBI" id="CHEBI:29105"/>
        <label>2</label>
    </ligand>
</feature>
<dbReference type="GO" id="GO:0008270">
    <property type="term" value="F:zinc ion binding"/>
    <property type="evidence" value="ECO:0007669"/>
    <property type="project" value="UniProtKB-UniRule"/>
</dbReference>
<comment type="cofactor">
    <cofactor evidence="9">
        <name>Zn(2+)</name>
        <dbReference type="ChEBI" id="CHEBI:29105"/>
    </cofactor>
    <text evidence="9">Binds 2 Zn(2+) ions per monomer.</text>
</comment>
<keyword evidence="5 9" id="KW-0863">Zinc-finger</keyword>
<dbReference type="PROSITE" id="PS00636">
    <property type="entry name" value="DNAJ_1"/>
    <property type="match status" value="1"/>
</dbReference>
<dbReference type="Gene3D" id="2.10.230.10">
    <property type="entry name" value="Heat shock protein DnaJ, cysteine-rich domain"/>
    <property type="match status" value="1"/>
</dbReference>
<evidence type="ECO:0000256" key="2">
    <source>
        <dbReference type="ARBA" id="ARBA00022705"/>
    </source>
</evidence>
<dbReference type="Pfam" id="PF00226">
    <property type="entry name" value="DnaJ"/>
    <property type="match status" value="1"/>
</dbReference>
<dbReference type="Gene3D" id="2.60.260.20">
    <property type="entry name" value="Urease metallochaperone UreE, N-terminal domain"/>
    <property type="match status" value="2"/>
</dbReference>
<organism evidence="13 14">
    <name type="scientific">Flavobacterium chungangense</name>
    <dbReference type="NCBI Taxonomy" id="554283"/>
    <lineage>
        <taxon>Bacteria</taxon>
        <taxon>Pseudomonadati</taxon>
        <taxon>Bacteroidota</taxon>
        <taxon>Flavobacteriia</taxon>
        <taxon>Flavobacteriales</taxon>
        <taxon>Flavobacteriaceae</taxon>
        <taxon>Flavobacterium</taxon>
    </lineage>
</organism>
<comment type="function">
    <text evidence="9">Participates actively in the response to hyperosmotic and heat shock by preventing the aggregation of stress-denatured proteins and by disaggregating proteins, also in an autonomous, DnaK-independent fashion. Unfolded proteins bind initially to DnaJ; upon interaction with the DnaJ-bound protein, DnaK hydrolyzes its bound ATP, resulting in the formation of a stable complex. GrpE releases ADP from DnaK; ATP binding to DnaK triggers the release of the substrate protein, thus completing the reaction cycle. Several rounds of ATP-dependent interactions between DnaJ, DnaK and GrpE are required for fully efficient folding. Also involved, together with DnaK and GrpE, in the DNA replication of plasmids through activation of initiation proteins.</text>
</comment>
<comment type="subunit">
    <text evidence="9">Homodimer.</text>
</comment>
<dbReference type="HAMAP" id="MF_01152">
    <property type="entry name" value="DnaJ"/>
    <property type="match status" value="1"/>
</dbReference>
<dbReference type="AlphaFoldDB" id="A0A6V6Z8G4"/>
<evidence type="ECO:0000256" key="4">
    <source>
        <dbReference type="ARBA" id="ARBA00022737"/>
    </source>
</evidence>
<dbReference type="InterPro" id="IPR001305">
    <property type="entry name" value="HSP_DnaJ_Cys-rich_dom"/>
</dbReference>
<evidence type="ECO:0000259" key="11">
    <source>
        <dbReference type="PROSITE" id="PS50076"/>
    </source>
</evidence>
<dbReference type="GO" id="GO:0031072">
    <property type="term" value="F:heat shock protein binding"/>
    <property type="evidence" value="ECO:0007669"/>
    <property type="project" value="InterPro"/>
</dbReference>
<dbReference type="CDD" id="cd10747">
    <property type="entry name" value="DnaJ_C"/>
    <property type="match status" value="1"/>
</dbReference>
<dbReference type="PRINTS" id="PR00625">
    <property type="entry name" value="JDOMAIN"/>
</dbReference>
<dbReference type="PROSITE" id="PS51188">
    <property type="entry name" value="ZF_CR"/>
    <property type="match status" value="1"/>
</dbReference>
<dbReference type="Proteomes" id="UP000556700">
    <property type="component" value="Unassembled WGS sequence"/>
</dbReference>
<dbReference type="InterPro" id="IPR012724">
    <property type="entry name" value="DnaJ"/>
</dbReference>
<keyword evidence="7 9" id="KW-0346">Stress response</keyword>
<dbReference type="SUPFAM" id="SSF46565">
    <property type="entry name" value="Chaperone J-domain"/>
    <property type="match status" value="1"/>
</dbReference>
<comment type="caution">
    <text evidence="13">The sequence shown here is derived from an EMBL/GenBank/DDBJ whole genome shotgun (WGS) entry which is preliminary data.</text>
</comment>
<dbReference type="CDD" id="cd10719">
    <property type="entry name" value="DnaJ_zf"/>
    <property type="match status" value="1"/>
</dbReference>
<feature type="binding site" evidence="9">
    <location>
        <position position="184"/>
    </location>
    <ligand>
        <name>Zn(2+)</name>
        <dbReference type="ChEBI" id="CHEBI:29105"/>
        <label>2</label>
    </ligand>
</feature>
<dbReference type="InterPro" id="IPR002939">
    <property type="entry name" value="DnaJ_C"/>
</dbReference>
<evidence type="ECO:0000256" key="3">
    <source>
        <dbReference type="ARBA" id="ARBA00022723"/>
    </source>
</evidence>
<dbReference type="Pfam" id="PF00684">
    <property type="entry name" value="DnaJ_CXXCXGXG"/>
    <property type="match status" value="1"/>
</dbReference>
<comment type="caution">
    <text evidence="9">Lacks conserved residue(s) required for the propagation of feature annotation.</text>
</comment>
<evidence type="ECO:0000256" key="1">
    <source>
        <dbReference type="ARBA" id="ARBA00022490"/>
    </source>
</evidence>
<keyword evidence="6 9" id="KW-0862">Zinc</keyword>
<keyword evidence="2 9" id="KW-0235">DNA replication</keyword>
<evidence type="ECO:0000256" key="5">
    <source>
        <dbReference type="ARBA" id="ARBA00022771"/>
    </source>
</evidence>